<protein>
    <submittedName>
        <fullName evidence="1">Uncharacterized protein</fullName>
    </submittedName>
</protein>
<dbReference type="EMBL" id="JAINUF010000002">
    <property type="protein sequence ID" value="KAJ8375273.1"/>
    <property type="molecule type" value="Genomic_DNA"/>
</dbReference>
<dbReference type="Proteomes" id="UP001152622">
    <property type="component" value="Chromosome 2"/>
</dbReference>
<gene>
    <name evidence="1" type="ORF">SKAU_G00058530</name>
</gene>
<organism evidence="1 2">
    <name type="scientific">Synaphobranchus kaupii</name>
    <name type="common">Kaup's arrowtooth eel</name>
    <dbReference type="NCBI Taxonomy" id="118154"/>
    <lineage>
        <taxon>Eukaryota</taxon>
        <taxon>Metazoa</taxon>
        <taxon>Chordata</taxon>
        <taxon>Craniata</taxon>
        <taxon>Vertebrata</taxon>
        <taxon>Euteleostomi</taxon>
        <taxon>Actinopterygii</taxon>
        <taxon>Neopterygii</taxon>
        <taxon>Teleostei</taxon>
        <taxon>Anguilliformes</taxon>
        <taxon>Synaphobranchidae</taxon>
        <taxon>Synaphobranchus</taxon>
    </lineage>
</organism>
<dbReference type="AlphaFoldDB" id="A0A9Q1JA51"/>
<sequence>METIVLQRGVATRRLLLRLHRNAEQTQKQMNARPGAVMFTGFPVRFRSGAVALVAAQAHSRSQKGREECFPYVLPESLACLRGKSFHVPGELAGPLGNSMPASSPLYHVTD</sequence>
<comment type="caution">
    <text evidence="1">The sequence shown here is derived from an EMBL/GenBank/DDBJ whole genome shotgun (WGS) entry which is preliminary data.</text>
</comment>
<name>A0A9Q1JA51_SYNKA</name>
<reference evidence="1" key="1">
    <citation type="journal article" date="2023" name="Science">
        <title>Genome structures resolve the early diversification of teleost fishes.</title>
        <authorList>
            <person name="Parey E."/>
            <person name="Louis A."/>
            <person name="Montfort J."/>
            <person name="Bouchez O."/>
            <person name="Roques C."/>
            <person name="Iampietro C."/>
            <person name="Lluch J."/>
            <person name="Castinel A."/>
            <person name="Donnadieu C."/>
            <person name="Desvignes T."/>
            <person name="Floi Bucao C."/>
            <person name="Jouanno E."/>
            <person name="Wen M."/>
            <person name="Mejri S."/>
            <person name="Dirks R."/>
            <person name="Jansen H."/>
            <person name="Henkel C."/>
            <person name="Chen W.J."/>
            <person name="Zahm M."/>
            <person name="Cabau C."/>
            <person name="Klopp C."/>
            <person name="Thompson A.W."/>
            <person name="Robinson-Rechavi M."/>
            <person name="Braasch I."/>
            <person name="Lecointre G."/>
            <person name="Bobe J."/>
            <person name="Postlethwait J.H."/>
            <person name="Berthelot C."/>
            <person name="Roest Crollius H."/>
            <person name="Guiguen Y."/>
        </authorList>
    </citation>
    <scope>NUCLEOTIDE SEQUENCE</scope>
    <source>
        <strain evidence="1">WJC10195</strain>
    </source>
</reference>
<proteinExistence type="predicted"/>
<keyword evidence="2" id="KW-1185">Reference proteome</keyword>
<evidence type="ECO:0000313" key="2">
    <source>
        <dbReference type="Proteomes" id="UP001152622"/>
    </source>
</evidence>
<evidence type="ECO:0000313" key="1">
    <source>
        <dbReference type="EMBL" id="KAJ8375273.1"/>
    </source>
</evidence>
<accession>A0A9Q1JA51</accession>